<comment type="similarity">
    <text evidence="1">Belongs to the low molecular weight phosphotyrosine protein phosphatase family.</text>
</comment>
<feature type="active site" evidence="5">
    <location>
        <position position="19"/>
    </location>
</feature>
<dbReference type="EC" id="3.1.3.48" evidence="2"/>
<dbReference type="Proteomes" id="UP000198284">
    <property type="component" value="Unassembled WGS sequence"/>
</dbReference>
<dbReference type="AlphaFoldDB" id="A0A239DDJ2"/>
<evidence type="ECO:0000256" key="3">
    <source>
        <dbReference type="ARBA" id="ARBA00022801"/>
    </source>
</evidence>
<keyword evidence="8" id="KW-1185">Reference proteome</keyword>
<dbReference type="PANTHER" id="PTHR11717:SF7">
    <property type="entry name" value="LOW MOLECULAR WEIGHT PHOSPHOTYROSINE PROTEIN PHOSPHATASE"/>
    <property type="match status" value="1"/>
</dbReference>
<dbReference type="EMBL" id="FZOT01000002">
    <property type="protein sequence ID" value="SNS29981.1"/>
    <property type="molecule type" value="Genomic_DNA"/>
</dbReference>
<keyword evidence="3" id="KW-0378">Hydrolase</keyword>
<dbReference type="FunFam" id="3.40.50.2300:FF:000113">
    <property type="entry name" value="Low molecular weight protein-tyrosine-phosphatase"/>
    <property type="match status" value="1"/>
</dbReference>
<dbReference type="SMART" id="SM00226">
    <property type="entry name" value="LMWPc"/>
    <property type="match status" value="1"/>
</dbReference>
<dbReference type="PANTHER" id="PTHR11717">
    <property type="entry name" value="LOW MOLECULAR WEIGHT PROTEIN TYROSINE PHOSPHATASE"/>
    <property type="match status" value="1"/>
</dbReference>
<dbReference type="SUPFAM" id="SSF52788">
    <property type="entry name" value="Phosphotyrosine protein phosphatases I"/>
    <property type="match status" value="1"/>
</dbReference>
<dbReference type="InterPro" id="IPR036196">
    <property type="entry name" value="Ptyr_pPase_sf"/>
</dbReference>
<keyword evidence="4" id="KW-0904">Protein phosphatase</keyword>
<feature type="domain" description="Phosphotyrosine protein phosphatase I" evidence="6">
    <location>
        <begin position="7"/>
        <end position="156"/>
    </location>
</feature>
<evidence type="ECO:0000313" key="8">
    <source>
        <dbReference type="Proteomes" id="UP000198284"/>
    </source>
</evidence>
<dbReference type="RefSeq" id="WP_089397995.1">
    <property type="nucleotide sequence ID" value="NZ_FZOT01000002.1"/>
</dbReference>
<dbReference type="GO" id="GO:0004725">
    <property type="term" value="F:protein tyrosine phosphatase activity"/>
    <property type="evidence" value="ECO:0007669"/>
    <property type="project" value="UniProtKB-EC"/>
</dbReference>
<dbReference type="InterPro" id="IPR023485">
    <property type="entry name" value="Ptyr_pPase"/>
</dbReference>
<dbReference type="InterPro" id="IPR050438">
    <property type="entry name" value="LMW_PTPase"/>
</dbReference>
<sequence length="176" mass="19252">MPEETTTSILFVCTGNICRSPTAEGVMRHMVAQAGLSAHIAVDSAGTHDYFIDEPPDFRAQAAARRRGYALGALRARQVAQADFERFDLILAMDGENLTHLQGICPPEHQHKIGMLMEYARHSHCSIVPDPYSRGFTAFERVLDYVEDACAGLLAELRAGRTHHAAESASSTAARL</sequence>
<dbReference type="InterPro" id="IPR017867">
    <property type="entry name" value="Tyr_phospatase_low_mol_wt"/>
</dbReference>
<evidence type="ECO:0000256" key="4">
    <source>
        <dbReference type="ARBA" id="ARBA00022912"/>
    </source>
</evidence>
<reference evidence="7 8" key="1">
    <citation type="submission" date="2017-06" db="EMBL/GenBank/DDBJ databases">
        <authorList>
            <person name="Kim H.J."/>
            <person name="Triplett B.A."/>
        </authorList>
    </citation>
    <scope>NUCLEOTIDE SEQUENCE [LARGE SCALE GENOMIC DNA]</scope>
    <source>
        <strain evidence="7 8">U15</strain>
    </source>
</reference>
<dbReference type="OrthoDB" id="9784339at2"/>
<dbReference type="Gene3D" id="3.40.50.2300">
    <property type="match status" value="1"/>
</dbReference>
<evidence type="ECO:0000313" key="7">
    <source>
        <dbReference type="EMBL" id="SNS29981.1"/>
    </source>
</evidence>
<organism evidence="7 8">
    <name type="scientific">Noviherbaspirillum humi</name>
    <dbReference type="NCBI Taxonomy" id="1688639"/>
    <lineage>
        <taxon>Bacteria</taxon>
        <taxon>Pseudomonadati</taxon>
        <taxon>Pseudomonadota</taxon>
        <taxon>Betaproteobacteria</taxon>
        <taxon>Burkholderiales</taxon>
        <taxon>Oxalobacteraceae</taxon>
        <taxon>Noviherbaspirillum</taxon>
    </lineage>
</organism>
<protein>
    <recommendedName>
        <fullName evidence="2">protein-tyrosine-phosphatase</fullName>
        <ecNumber evidence="2">3.1.3.48</ecNumber>
    </recommendedName>
</protein>
<gene>
    <name evidence="7" type="ORF">SAMN06265795_102110</name>
</gene>
<name>A0A239DDJ2_9BURK</name>
<feature type="active site" description="Proton donor" evidence="5">
    <location>
        <position position="130"/>
    </location>
</feature>
<feature type="active site" description="Nucleophile" evidence="5">
    <location>
        <position position="13"/>
    </location>
</feature>
<evidence type="ECO:0000256" key="1">
    <source>
        <dbReference type="ARBA" id="ARBA00011063"/>
    </source>
</evidence>
<proteinExistence type="inferred from homology"/>
<dbReference type="Pfam" id="PF01451">
    <property type="entry name" value="LMWPc"/>
    <property type="match status" value="1"/>
</dbReference>
<accession>A0A239DDJ2</accession>
<dbReference type="PRINTS" id="PR00719">
    <property type="entry name" value="LMWPTPASE"/>
</dbReference>
<evidence type="ECO:0000259" key="6">
    <source>
        <dbReference type="SMART" id="SM00226"/>
    </source>
</evidence>
<evidence type="ECO:0000256" key="2">
    <source>
        <dbReference type="ARBA" id="ARBA00013064"/>
    </source>
</evidence>
<dbReference type="CDD" id="cd16343">
    <property type="entry name" value="LMWPTP"/>
    <property type="match status" value="1"/>
</dbReference>
<evidence type="ECO:0000256" key="5">
    <source>
        <dbReference type="PIRSR" id="PIRSR617867-1"/>
    </source>
</evidence>